<evidence type="ECO:0000313" key="11">
    <source>
        <dbReference type="EMBL" id="ABD12975.1"/>
    </source>
</evidence>
<evidence type="ECO:0000256" key="3">
    <source>
        <dbReference type="ARBA" id="ARBA00022679"/>
    </source>
</evidence>
<evidence type="ECO:0000256" key="4">
    <source>
        <dbReference type="ARBA" id="ARBA00022741"/>
    </source>
</evidence>
<dbReference type="OrthoDB" id="9762169at2"/>
<keyword evidence="6 7" id="KW-0067">ATP-binding</keyword>
<dbReference type="Gene3D" id="3.30.200.20">
    <property type="entry name" value="Phosphorylase Kinase, domain 1"/>
    <property type="match status" value="1"/>
</dbReference>
<dbReference type="Gene3D" id="3.30.10.20">
    <property type="match status" value="2"/>
</dbReference>
<comment type="similarity">
    <text evidence="1">Belongs to the protein kinase superfamily. NEK Ser/Thr protein kinase family. NIMA subfamily.</text>
</comment>
<dbReference type="PROSITE" id="PS51178">
    <property type="entry name" value="PASTA"/>
    <property type="match status" value="1"/>
</dbReference>
<proteinExistence type="inferred from homology"/>
<dbReference type="InterPro" id="IPR011009">
    <property type="entry name" value="Kinase-like_dom_sf"/>
</dbReference>
<evidence type="ECO:0000256" key="7">
    <source>
        <dbReference type="PROSITE-ProRule" id="PRU10141"/>
    </source>
</evidence>
<organism evidence="11 12">
    <name type="scientific">Frankia casuarinae (strain DSM 45818 / CECT 9043 / HFP020203 / CcI3)</name>
    <dbReference type="NCBI Taxonomy" id="106370"/>
    <lineage>
        <taxon>Bacteria</taxon>
        <taxon>Bacillati</taxon>
        <taxon>Actinomycetota</taxon>
        <taxon>Actinomycetes</taxon>
        <taxon>Frankiales</taxon>
        <taxon>Frankiaceae</taxon>
        <taxon>Frankia</taxon>
    </lineage>
</organism>
<dbReference type="KEGG" id="fra:Francci3_3623"/>
<dbReference type="GO" id="GO:0005524">
    <property type="term" value="F:ATP binding"/>
    <property type="evidence" value="ECO:0007669"/>
    <property type="project" value="UniProtKB-UniRule"/>
</dbReference>
<feature type="compositionally biased region" description="Polar residues" evidence="8">
    <location>
        <begin position="570"/>
        <end position="579"/>
    </location>
</feature>
<keyword evidence="3" id="KW-0808">Transferase</keyword>
<feature type="region of interest" description="Disordered" evidence="8">
    <location>
        <begin position="514"/>
        <end position="579"/>
    </location>
</feature>
<dbReference type="InterPro" id="IPR017441">
    <property type="entry name" value="Protein_kinase_ATP_BS"/>
</dbReference>
<dbReference type="RefSeq" id="WP_011437999.1">
    <property type="nucleotide sequence ID" value="NC_007777.1"/>
</dbReference>
<dbReference type="SUPFAM" id="SSF56112">
    <property type="entry name" value="Protein kinase-like (PK-like)"/>
    <property type="match status" value="1"/>
</dbReference>
<protein>
    <recommendedName>
        <fullName evidence="2">non-specific serine/threonine protein kinase</fullName>
        <ecNumber evidence="2">2.7.11.1</ecNumber>
    </recommendedName>
</protein>
<evidence type="ECO:0000256" key="1">
    <source>
        <dbReference type="ARBA" id="ARBA00010886"/>
    </source>
</evidence>
<dbReference type="PROSITE" id="PS00107">
    <property type="entry name" value="PROTEIN_KINASE_ATP"/>
    <property type="match status" value="1"/>
</dbReference>
<dbReference type="Proteomes" id="UP000001937">
    <property type="component" value="Chromosome"/>
</dbReference>
<feature type="compositionally biased region" description="Polar residues" evidence="8">
    <location>
        <begin position="664"/>
        <end position="691"/>
    </location>
</feature>
<feature type="region of interest" description="Disordered" evidence="8">
    <location>
        <begin position="472"/>
        <end position="495"/>
    </location>
</feature>
<dbReference type="STRING" id="106370.Francci3_3623"/>
<dbReference type="HOGENOM" id="CLU_023093_0_0_11"/>
<evidence type="ECO:0000259" key="9">
    <source>
        <dbReference type="PROSITE" id="PS50011"/>
    </source>
</evidence>
<keyword evidence="12" id="KW-1185">Reference proteome</keyword>
<keyword evidence="4 7" id="KW-0547">Nucleotide-binding</keyword>
<evidence type="ECO:0000259" key="10">
    <source>
        <dbReference type="PROSITE" id="PS51178"/>
    </source>
</evidence>
<sequence length="715" mass="71502">MRKLGSRYVLHEILGQGTTGQVWRGAAVSDGAPVAIKVLRPELADDPEIVERFLREWDLLIDLDSPDLVAVRDLVNEPDVLAIVMDLVDGPDLRTHLREFGPRPVEEAVRLVVGTLWALDSVHAAGVVHRDVKPENILIDTSDPAHPIVRLTDFGIAQMINGSSRTSVTGPIGTPLYMAPELSTGAPPTPAADVYSAGVVLYELLAGSPPFDSPNPAELLQAHREKQPQPIQGVPAPVWGVLAGMLAKSPRGRPVSAADAAEDLVEALEASRWGGGYASRPGSHAEHDNRIQLSALAGASAARSADHSPATGTQRVVRSAAVAAAGGAGCVVGAGGAVGAAAWSDLEHTQIAGSPLTTTTQAGGTQAGGREGGVERTRMAPATGGRGGWDGDAPTGMQPALRVPARSDAPAADTNTVMSAIPANHQPGPPIGGAAAASRAAADRRRRSRIAAGAGLVVALVAGAGGWALASSGGTGAELSADGPGGVSAAAASGGSGFGTSGAAPGVAVGVNPTSLSGGGATPRPSAKGSPSPGAGTAPAASPTGATPTNSPTARSSPSPSPTDDGTATVPNTEGSSFTTAENTLKSAGFTNLSKAFGCYGAGAVDTVAHQSPKSGKIAKTATINLQVEDCAQVPGVIGMTESDAKWQLTLAGFTSTAVNGSCSNSETSKVSAYSPTGQRPRHSTTVTLTLACTKPPASAPAPTPTSTSTSTART</sequence>
<dbReference type="InterPro" id="IPR000719">
    <property type="entry name" value="Prot_kinase_dom"/>
</dbReference>
<feature type="region of interest" description="Disordered" evidence="8">
    <location>
        <begin position="664"/>
        <end position="715"/>
    </location>
</feature>
<dbReference type="PANTHER" id="PTHR43671">
    <property type="entry name" value="SERINE/THREONINE-PROTEIN KINASE NEK"/>
    <property type="match status" value="1"/>
</dbReference>
<evidence type="ECO:0000256" key="2">
    <source>
        <dbReference type="ARBA" id="ARBA00012513"/>
    </source>
</evidence>
<evidence type="ECO:0000256" key="5">
    <source>
        <dbReference type="ARBA" id="ARBA00022777"/>
    </source>
</evidence>
<gene>
    <name evidence="11" type="ordered locus">Francci3_3623</name>
</gene>
<dbReference type="Pfam" id="PF00069">
    <property type="entry name" value="Pkinase"/>
    <property type="match status" value="1"/>
</dbReference>
<evidence type="ECO:0000256" key="6">
    <source>
        <dbReference type="ARBA" id="ARBA00022840"/>
    </source>
</evidence>
<dbReference type="CDD" id="cd14014">
    <property type="entry name" value="STKc_PknB_like"/>
    <property type="match status" value="1"/>
</dbReference>
<evidence type="ECO:0000256" key="8">
    <source>
        <dbReference type="SAM" id="MobiDB-lite"/>
    </source>
</evidence>
<dbReference type="EMBL" id="CP000249">
    <property type="protein sequence ID" value="ABD12975.1"/>
    <property type="molecule type" value="Genomic_DNA"/>
</dbReference>
<feature type="compositionally biased region" description="Low complexity" evidence="8">
    <location>
        <begin position="525"/>
        <end position="569"/>
    </location>
</feature>
<dbReference type="SMART" id="SM00220">
    <property type="entry name" value="S_TKc"/>
    <property type="match status" value="1"/>
</dbReference>
<feature type="domain" description="PASTA" evidence="10">
    <location>
        <begin position="566"/>
        <end position="630"/>
    </location>
</feature>
<feature type="compositionally biased region" description="Low complexity" evidence="8">
    <location>
        <begin position="705"/>
        <end position="715"/>
    </location>
</feature>
<dbReference type="EC" id="2.7.11.1" evidence="2"/>
<dbReference type="CDD" id="cd06577">
    <property type="entry name" value="PASTA_pknB"/>
    <property type="match status" value="2"/>
</dbReference>
<dbReference type="eggNOG" id="COG0515">
    <property type="taxonomic scope" value="Bacteria"/>
</dbReference>
<dbReference type="InterPro" id="IPR008271">
    <property type="entry name" value="Ser/Thr_kinase_AS"/>
</dbReference>
<feature type="domain" description="Protein kinase" evidence="9">
    <location>
        <begin position="8"/>
        <end position="265"/>
    </location>
</feature>
<dbReference type="PROSITE" id="PS50011">
    <property type="entry name" value="PROTEIN_KINASE_DOM"/>
    <property type="match status" value="1"/>
</dbReference>
<dbReference type="GO" id="GO:0004674">
    <property type="term" value="F:protein serine/threonine kinase activity"/>
    <property type="evidence" value="ECO:0007669"/>
    <property type="project" value="UniProtKB-KW"/>
</dbReference>
<dbReference type="InterPro" id="IPR005543">
    <property type="entry name" value="PASTA_dom"/>
</dbReference>
<dbReference type="Gene3D" id="1.10.510.10">
    <property type="entry name" value="Transferase(Phosphotransferase) domain 1"/>
    <property type="match status" value="1"/>
</dbReference>
<name>Q2J6W7_FRACC</name>
<evidence type="ECO:0000313" key="12">
    <source>
        <dbReference type="Proteomes" id="UP000001937"/>
    </source>
</evidence>
<feature type="binding site" evidence="7">
    <location>
        <position position="37"/>
    </location>
    <ligand>
        <name>ATP</name>
        <dbReference type="ChEBI" id="CHEBI:30616"/>
    </ligand>
</feature>
<feature type="region of interest" description="Disordered" evidence="8">
    <location>
        <begin position="355"/>
        <end position="399"/>
    </location>
</feature>
<accession>Q2J6W7</accession>
<dbReference type="PROSITE" id="PS00108">
    <property type="entry name" value="PROTEIN_KINASE_ST"/>
    <property type="match status" value="1"/>
</dbReference>
<reference evidence="11 12" key="1">
    <citation type="journal article" date="2007" name="Genome Res.">
        <title>Genome characteristics of facultatively symbiotic Frankia sp. strains reflect host range and host plant biogeography.</title>
        <authorList>
            <person name="Normand P."/>
            <person name="Lapierre P."/>
            <person name="Tisa L.S."/>
            <person name="Gogarten J.P."/>
            <person name="Alloisio N."/>
            <person name="Bagnarol E."/>
            <person name="Bassi C.A."/>
            <person name="Berry A.M."/>
            <person name="Bickhart D.M."/>
            <person name="Choisne N."/>
            <person name="Couloux A."/>
            <person name="Cournoyer B."/>
            <person name="Cruveiller S."/>
            <person name="Daubin V."/>
            <person name="Demange N."/>
            <person name="Francino M.P."/>
            <person name="Goltsman E."/>
            <person name="Huang Y."/>
            <person name="Kopp O.R."/>
            <person name="Labarre L."/>
            <person name="Lapidus A."/>
            <person name="Lavire C."/>
            <person name="Marechal J."/>
            <person name="Martinez M."/>
            <person name="Mastronunzio J.E."/>
            <person name="Mullin B.C."/>
            <person name="Niemann J."/>
            <person name="Pujic P."/>
            <person name="Rawnsley T."/>
            <person name="Rouy Z."/>
            <person name="Schenowitz C."/>
            <person name="Sellstedt A."/>
            <person name="Tavares F."/>
            <person name="Tomkins J.P."/>
            <person name="Vallenet D."/>
            <person name="Valverde C."/>
            <person name="Wall L.G."/>
            <person name="Wang Y."/>
            <person name="Medigue C."/>
            <person name="Benson D.R."/>
        </authorList>
    </citation>
    <scope>NUCLEOTIDE SEQUENCE [LARGE SCALE GENOMIC DNA]</scope>
    <source>
        <strain evidence="12">DSM 45818 / CECT 9043 / CcI3</strain>
    </source>
</reference>
<keyword evidence="11" id="KW-0723">Serine/threonine-protein kinase</keyword>
<dbReference type="AlphaFoldDB" id="Q2J6W7"/>
<dbReference type="InterPro" id="IPR050660">
    <property type="entry name" value="NEK_Ser/Thr_kinase"/>
</dbReference>
<keyword evidence="5 11" id="KW-0418">Kinase</keyword>
<dbReference type="PANTHER" id="PTHR43671:SF13">
    <property type="entry name" value="SERINE_THREONINE-PROTEIN KINASE NEK2"/>
    <property type="match status" value="1"/>
</dbReference>